<dbReference type="EMBL" id="CP060825">
    <property type="protein sequence ID" value="QNP64874.1"/>
    <property type="molecule type" value="Genomic_DNA"/>
</dbReference>
<gene>
    <name evidence="1" type="ORF">IAG43_19450</name>
</gene>
<name>A0A7H0HWF8_9ACTN</name>
<dbReference type="GO" id="GO:0015035">
    <property type="term" value="F:protein-disulfide reductase activity"/>
    <property type="evidence" value="ECO:0007669"/>
    <property type="project" value="InterPro"/>
</dbReference>
<keyword evidence="2" id="KW-1185">Reference proteome</keyword>
<reference evidence="1 2" key="1">
    <citation type="submission" date="2020-08" db="EMBL/GenBank/DDBJ databases">
        <title>A novel species.</title>
        <authorList>
            <person name="Gao J."/>
        </authorList>
    </citation>
    <scope>NUCLEOTIDE SEQUENCE [LARGE SCALE GENOMIC DNA]</scope>
    <source>
        <strain evidence="1 2">CRPJ-33</strain>
    </source>
</reference>
<accession>A0A7H0HWF8</accession>
<proteinExistence type="predicted"/>
<dbReference type="AlphaFoldDB" id="A0A7H0HWF8"/>
<dbReference type="Pfam" id="PF04134">
    <property type="entry name" value="DCC1-like"/>
    <property type="match status" value="1"/>
</dbReference>
<sequence length="136" mass="14893">MTAVTTAVRGLTVLYDAECPLCVHLRAWLLRRPRLVPLETVPAGSAEARRRYPELDHGRTLREITVIGDGGQVYTGQAAWIVCLWALAEYRPKAHWLATPAGAPFVRATMLAAAKYRERLGPAGTTPCDVQCAAPR</sequence>
<dbReference type="KEGG" id="sgj:IAG43_19450"/>
<dbReference type="Proteomes" id="UP000516230">
    <property type="component" value="Chromosome"/>
</dbReference>
<dbReference type="InterPro" id="IPR007263">
    <property type="entry name" value="DCC1-like"/>
</dbReference>
<evidence type="ECO:0000313" key="2">
    <source>
        <dbReference type="Proteomes" id="UP000516230"/>
    </source>
</evidence>
<organism evidence="1 2">
    <name type="scientific">Streptomyces genisteinicus</name>
    <dbReference type="NCBI Taxonomy" id="2768068"/>
    <lineage>
        <taxon>Bacteria</taxon>
        <taxon>Bacillati</taxon>
        <taxon>Actinomycetota</taxon>
        <taxon>Actinomycetes</taxon>
        <taxon>Kitasatosporales</taxon>
        <taxon>Streptomycetaceae</taxon>
        <taxon>Streptomyces</taxon>
    </lineage>
</organism>
<protein>
    <submittedName>
        <fullName evidence="1">DUF393 domain-containing protein</fullName>
    </submittedName>
</protein>
<evidence type="ECO:0000313" key="1">
    <source>
        <dbReference type="EMBL" id="QNP64874.1"/>
    </source>
</evidence>